<sequence length="65" mass="7487">MVHSKGGRGNNIHHAADYLWLVGTRRRALHNPHQPTAHNKVWRGEQQEAPHPLLTLRWPWGAVTQ</sequence>
<evidence type="ECO:0000313" key="2">
    <source>
        <dbReference type="Proteomes" id="UP000324222"/>
    </source>
</evidence>
<accession>A0A5B7IW99</accession>
<evidence type="ECO:0000313" key="1">
    <source>
        <dbReference type="EMBL" id="MPC85707.1"/>
    </source>
</evidence>
<keyword evidence="2" id="KW-1185">Reference proteome</keyword>
<comment type="caution">
    <text evidence="1">The sequence shown here is derived from an EMBL/GenBank/DDBJ whole genome shotgun (WGS) entry which is preliminary data.</text>
</comment>
<dbReference type="EMBL" id="VSRR010069300">
    <property type="protein sequence ID" value="MPC85707.1"/>
    <property type="molecule type" value="Genomic_DNA"/>
</dbReference>
<proteinExistence type="predicted"/>
<name>A0A5B7IW99_PORTR</name>
<dbReference type="AlphaFoldDB" id="A0A5B7IW99"/>
<organism evidence="1 2">
    <name type="scientific">Portunus trituberculatus</name>
    <name type="common">Swimming crab</name>
    <name type="synonym">Neptunus trituberculatus</name>
    <dbReference type="NCBI Taxonomy" id="210409"/>
    <lineage>
        <taxon>Eukaryota</taxon>
        <taxon>Metazoa</taxon>
        <taxon>Ecdysozoa</taxon>
        <taxon>Arthropoda</taxon>
        <taxon>Crustacea</taxon>
        <taxon>Multicrustacea</taxon>
        <taxon>Malacostraca</taxon>
        <taxon>Eumalacostraca</taxon>
        <taxon>Eucarida</taxon>
        <taxon>Decapoda</taxon>
        <taxon>Pleocyemata</taxon>
        <taxon>Brachyura</taxon>
        <taxon>Eubrachyura</taxon>
        <taxon>Portunoidea</taxon>
        <taxon>Portunidae</taxon>
        <taxon>Portuninae</taxon>
        <taxon>Portunus</taxon>
    </lineage>
</organism>
<protein>
    <submittedName>
        <fullName evidence="1">Uncharacterized protein</fullName>
    </submittedName>
</protein>
<gene>
    <name evidence="1" type="ORF">E2C01_080492</name>
</gene>
<dbReference type="Proteomes" id="UP000324222">
    <property type="component" value="Unassembled WGS sequence"/>
</dbReference>
<reference evidence="1 2" key="1">
    <citation type="submission" date="2019-05" db="EMBL/GenBank/DDBJ databases">
        <title>Another draft genome of Portunus trituberculatus and its Hox gene families provides insights of decapod evolution.</title>
        <authorList>
            <person name="Jeong J.-H."/>
            <person name="Song I."/>
            <person name="Kim S."/>
            <person name="Choi T."/>
            <person name="Kim D."/>
            <person name="Ryu S."/>
            <person name="Kim W."/>
        </authorList>
    </citation>
    <scope>NUCLEOTIDE SEQUENCE [LARGE SCALE GENOMIC DNA]</scope>
    <source>
        <tissue evidence="1">Muscle</tissue>
    </source>
</reference>